<protein>
    <submittedName>
        <fullName evidence="1">Uncharacterized protein</fullName>
    </submittedName>
</protein>
<sequence length="340" mass="36645">METKTDLILAYNGSKWFRKYFGITEGRPAMSWLEGFKKTTRVRVGVPQLKTIPLPTQVHAASSAAKVGLVRPAPLGEAALSPTLHAAALGGEPHQQVVLGHGGRQVQGQWGLRRDAPWAGTAARAAAAGRGRLPDCQLQGLFGRAGWGQGHGRVWGAWGGGGGEQVGLRRRQASQWTVSPTLESWHGATHCGLLWLDHMWGHILGLHGLHVDVHQGPDRGVVVVQEVGRHYGHAVGILEALQVALGPGGKVLGAAGLSSEEMHNGIHQVGHRVPHWHCPAPQIAAMAATEDMLDTEAVHRIRNFFMIGKMKTMHGHRTLHDVVKLCSQVLWAGKKQEAHA</sequence>
<name>A0ABY6LL46_9ARAC</name>
<evidence type="ECO:0000313" key="1">
    <source>
        <dbReference type="EMBL" id="UYV80435.1"/>
    </source>
</evidence>
<reference evidence="1 2" key="1">
    <citation type="submission" date="2022-01" db="EMBL/GenBank/DDBJ databases">
        <title>A chromosomal length assembly of Cordylochernes scorpioides.</title>
        <authorList>
            <person name="Zeh D."/>
            <person name="Zeh J."/>
        </authorList>
    </citation>
    <scope>NUCLEOTIDE SEQUENCE [LARGE SCALE GENOMIC DNA]</scope>
    <source>
        <strain evidence="1">IN4F17</strain>
        <tissue evidence="1">Whole Body</tissue>
    </source>
</reference>
<dbReference type="EMBL" id="CP092881">
    <property type="protein sequence ID" value="UYV80435.1"/>
    <property type="molecule type" value="Genomic_DNA"/>
</dbReference>
<accession>A0ABY6LL46</accession>
<evidence type="ECO:0000313" key="2">
    <source>
        <dbReference type="Proteomes" id="UP001235939"/>
    </source>
</evidence>
<feature type="non-terminal residue" evidence="1">
    <location>
        <position position="340"/>
    </location>
</feature>
<keyword evidence="2" id="KW-1185">Reference proteome</keyword>
<organism evidence="1 2">
    <name type="scientific">Cordylochernes scorpioides</name>
    <dbReference type="NCBI Taxonomy" id="51811"/>
    <lineage>
        <taxon>Eukaryota</taxon>
        <taxon>Metazoa</taxon>
        <taxon>Ecdysozoa</taxon>
        <taxon>Arthropoda</taxon>
        <taxon>Chelicerata</taxon>
        <taxon>Arachnida</taxon>
        <taxon>Pseudoscorpiones</taxon>
        <taxon>Cheliferoidea</taxon>
        <taxon>Chernetidae</taxon>
        <taxon>Cordylochernes</taxon>
    </lineage>
</organism>
<dbReference type="Proteomes" id="UP001235939">
    <property type="component" value="Chromosome 19"/>
</dbReference>
<gene>
    <name evidence="1" type="ORF">LAZ67_19000186</name>
</gene>
<proteinExistence type="predicted"/>